<evidence type="ECO:0000256" key="6">
    <source>
        <dbReference type="SAM" id="MobiDB-lite"/>
    </source>
</evidence>
<feature type="compositionally biased region" description="Low complexity" evidence="6">
    <location>
        <begin position="215"/>
        <end position="234"/>
    </location>
</feature>
<dbReference type="Gene3D" id="2.170.140.10">
    <property type="entry name" value="Chitin binding domain"/>
    <property type="match status" value="6"/>
</dbReference>
<dbReference type="InterPro" id="IPR051940">
    <property type="entry name" value="Chitin_bind-dev_reg"/>
</dbReference>
<feature type="compositionally biased region" description="Low complexity" evidence="6">
    <location>
        <begin position="350"/>
        <end position="376"/>
    </location>
</feature>
<keyword evidence="2" id="KW-0732">Signal</keyword>
<protein>
    <submittedName>
        <fullName evidence="10">Chitin-binding type-2 domain-containing protein</fullName>
    </submittedName>
</protein>
<evidence type="ECO:0000256" key="3">
    <source>
        <dbReference type="ARBA" id="ARBA00022737"/>
    </source>
</evidence>
<dbReference type="GO" id="GO:0005576">
    <property type="term" value="C:extracellular region"/>
    <property type="evidence" value="ECO:0007669"/>
    <property type="project" value="InterPro"/>
</dbReference>
<feature type="region of interest" description="Disordered" evidence="6">
    <location>
        <begin position="252"/>
        <end position="325"/>
    </location>
</feature>
<dbReference type="GO" id="GO:0008061">
    <property type="term" value="F:chitin binding"/>
    <property type="evidence" value="ECO:0007669"/>
    <property type="project" value="UniProtKB-KW"/>
</dbReference>
<evidence type="ECO:0000256" key="1">
    <source>
        <dbReference type="ARBA" id="ARBA00022669"/>
    </source>
</evidence>
<dbReference type="InterPro" id="IPR002557">
    <property type="entry name" value="Chitin-bd_dom"/>
</dbReference>
<feature type="domain" description="Chitin-binding type-2" evidence="7">
    <location>
        <begin position="66"/>
        <end position="125"/>
    </location>
</feature>
<organism evidence="10">
    <name type="scientific">Soboliphyme baturini</name>
    <dbReference type="NCBI Taxonomy" id="241478"/>
    <lineage>
        <taxon>Eukaryota</taxon>
        <taxon>Metazoa</taxon>
        <taxon>Ecdysozoa</taxon>
        <taxon>Nematoda</taxon>
        <taxon>Enoplea</taxon>
        <taxon>Dorylaimia</taxon>
        <taxon>Dioctophymatida</taxon>
        <taxon>Dioctophymatoidea</taxon>
        <taxon>Soboliphymatidae</taxon>
        <taxon>Soboliphyme</taxon>
    </lineage>
</organism>
<keyword evidence="4" id="KW-1015">Disulfide bond</keyword>
<evidence type="ECO:0000259" key="7">
    <source>
        <dbReference type="PROSITE" id="PS50940"/>
    </source>
</evidence>
<feature type="domain" description="Chitin-binding type-2" evidence="7">
    <location>
        <begin position="415"/>
        <end position="474"/>
    </location>
</feature>
<dbReference type="WBParaSite" id="SBAD_0001140301-mRNA-1">
    <property type="protein sequence ID" value="SBAD_0001140301-mRNA-1"/>
    <property type="gene ID" value="SBAD_0001140301"/>
</dbReference>
<evidence type="ECO:0000313" key="8">
    <source>
        <dbReference type="EMBL" id="VDP36492.1"/>
    </source>
</evidence>
<name>A0A183J579_9BILA</name>
<dbReference type="InterPro" id="IPR036508">
    <property type="entry name" value="Chitin-bd_dom_sf"/>
</dbReference>
<feature type="compositionally biased region" description="Polar residues" evidence="6">
    <location>
        <begin position="337"/>
        <end position="349"/>
    </location>
</feature>
<dbReference type="OrthoDB" id="5914859at2759"/>
<dbReference type="SUPFAM" id="SSF57625">
    <property type="entry name" value="Invertebrate chitin-binding proteins"/>
    <property type="match status" value="6"/>
</dbReference>
<feature type="region of interest" description="Disordered" evidence="6">
    <location>
        <begin position="389"/>
        <end position="408"/>
    </location>
</feature>
<evidence type="ECO:0000313" key="10">
    <source>
        <dbReference type="WBParaSite" id="SBAD_0001140301-mRNA-1"/>
    </source>
</evidence>
<feature type="compositionally biased region" description="Low complexity" evidence="6">
    <location>
        <begin position="389"/>
        <end position="398"/>
    </location>
</feature>
<feature type="region of interest" description="Disordered" evidence="6">
    <location>
        <begin position="337"/>
        <end position="376"/>
    </location>
</feature>
<keyword evidence="1" id="KW-0147">Chitin-binding</keyword>
<dbReference type="Proteomes" id="UP000270296">
    <property type="component" value="Unassembled WGS sequence"/>
</dbReference>
<feature type="region of interest" description="Disordered" evidence="6">
    <location>
        <begin position="626"/>
        <end position="665"/>
    </location>
</feature>
<evidence type="ECO:0000256" key="2">
    <source>
        <dbReference type="ARBA" id="ARBA00022729"/>
    </source>
</evidence>
<keyword evidence="9" id="KW-1185">Reference proteome</keyword>
<reference evidence="8 9" key="2">
    <citation type="submission" date="2018-11" db="EMBL/GenBank/DDBJ databases">
        <authorList>
            <consortium name="Pathogen Informatics"/>
        </authorList>
    </citation>
    <scope>NUCLEOTIDE SEQUENCE [LARGE SCALE GENOMIC DNA]</scope>
</reference>
<dbReference type="EMBL" id="UZAM01014951">
    <property type="protein sequence ID" value="VDP36492.1"/>
    <property type="molecule type" value="Genomic_DNA"/>
</dbReference>
<keyword evidence="5" id="KW-0325">Glycoprotein</keyword>
<feature type="domain" description="Chitin-binding type-2" evidence="7">
    <location>
        <begin position="1"/>
        <end position="60"/>
    </location>
</feature>
<dbReference type="PANTHER" id="PTHR23301:SF0">
    <property type="entry name" value="CHITIN-BINDING TYPE-2 DOMAIN-CONTAINING PROTEIN-RELATED"/>
    <property type="match status" value="1"/>
</dbReference>
<reference evidence="10" key="1">
    <citation type="submission" date="2016-06" db="UniProtKB">
        <authorList>
            <consortium name="WormBaseParasite"/>
        </authorList>
    </citation>
    <scope>IDENTIFICATION</scope>
</reference>
<dbReference type="AlphaFoldDB" id="A0A183J579"/>
<proteinExistence type="predicted"/>
<feature type="domain" description="Chitin-binding type-2" evidence="7">
    <location>
        <begin position="565"/>
        <end position="624"/>
    </location>
</feature>
<evidence type="ECO:0000313" key="9">
    <source>
        <dbReference type="Proteomes" id="UP000270296"/>
    </source>
</evidence>
<keyword evidence="3" id="KW-0677">Repeat</keyword>
<feature type="domain" description="Chitin-binding type-2" evidence="7">
    <location>
        <begin position="137"/>
        <end position="196"/>
    </location>
</feature>
<feature type="compositionally biased region" description="Low complexity" evidence="6">
    <location>
        <begin position="256"/>
        <end position="325"/>
    </location>
</feature>
<feature type="region of interest" description="Disordered" evidence="6">
    <location>
        <begin position="208"/>
        <end position="234"/>
    </location>
</feature>
<evidence type="ECO:0000256" key="5">
    <source>
        <dbReference type="ARBA" id="ARBA00023180"/>
    </source>
</evidence>
<feature type="compositionally biased region" description="Low complexity" evidence="6">
    <location>
        <begin position="646"/>
        <end position="663"/>
    </location>
</feature>
<evidence type="ECO:0000256" key="4">
    <source>
        <dbReference type="ARBA" id="ARBA00023157"/>
    </source>
</evidence>
<dbReference type="PANTHER" id="PTHR23301">
    <property type="entry name" value="CHITIN BINDING PERITROPHIN-A"/>
    <property type="match status" value="1"/>
</dbReference>
<dbReference type="SUPFAM" id="SSF69349">
    <property type="entry name" value="Phage fibre proteins"/>
    <property type="match status" value="1"/>
</dbReference>
<dbReference type="PROSITE" id="PS50940">
    <property type="entry name" value="CHIT_BIND_II"/>
    <property type="match status" value="6"/>
</dbReference>
<sequence length="689" mass="75465">VFNCSGLEDGQYPDPSKNCSQIFYDCINGTAIEFACPLNLHYHSEMNECLPPETVPGCVNGTPGLSLNCTNLSNGIYPSPHNDCSTYFFICSNGLSHFFQCPENLYYDPETFRCNVYNNITACISNETTTPAVPGNSFDCTGLEDGPYPNPMMFCSNSYFECTDELTTVKYCAEDEAFDPETELCENIENVAECNDNEETTIAPGNETTIAGENVTSPTTDNVTETTENVTSTEAGENVTMSTVGNATTEEGENITMSTELSTSTETAENTTTETTETGENVTMSTEENATTEAGENVTMSTEENATTEAGENVTMSTEENATTEAGENITMSTEENATTEVGENVTMSTEENATTEAGENVTMSTEENATTEAGENVTMSTAGNATTEAAENVTSASGSTTRQSGRNVTASPVRFNCSGRSDKDYPNPRNNCSTVFYTCSNGVAFERRCSAGTYYDPSLGVCESRKNIEACSRSRRTTQAATTVGFRTTEFDCSYRDDGNYPAGDCMPYYFACVGGHPFRQPCPADTYYDNEMNQCNFRFYVPNCGGIRTTTIYPSTTVAIPIRIDCTDKPDGNYGDPNEPCTNYYYVCYSGSTAAFYCPPGLVYDDSNQRCEFRRYTVACGGRPRSDVEEESASGRRARRRSTTTEMTTVPPTTTESAAPSDQKSFWRQLRNRKLRQYRRMGRLYKA</sequence>
<dbReference type="Pfam" id="PF01607">
    <property type="entry name" value="CBM_14"/>
    <property type="match status" value="6"/>
</dbReference>
<accession>A0A183J579</accession>
<feature type="compositionally biased region" description="Polar residues" evidence="6">
    <location>
        <begin position="399"/>
        <end position="408"/>
    </location>
</feature>
<dbReference type="SMART" id="SM00494">
    <property type="entry name" value="ChtBD2"/>
    <property type="match status" value="6"/>
</dbReference>
<gene>
    <name evidence="8" type="ORF">SBAD_LOCUS11027</name>
</gene>
<feature type="domain" description="Chitin-binding type-2" evidence="7">
    <location>
        <begin position="491"/>
        <end position="548"/>
    </location>
</feature>